<sequence length="112" mass="12080">MKENNVLVVTTENIPGYQIDQVLGEVFGQTTRSRNVISDFGQSFKAMVGGEIKGYTKLQTTARQEALARMQKEAANLGGNAVIMFRFDSNTSSLGDSVNAYGTAVKISPLSV</sequence>
<evidence type="ECO:0000313" key="4">
    <source>
        <dbReference type="Proteomes" id="UP000051296"/>
    </source>
</evidence>
<name>A0A0R2FWC8_9LACO</name>
<proteinExistence type="inferred from homology"/>
<dbReference type="EMBL" id="JQAX01000002">
    <property type="protein sequence ID" value="KRN32496.1"/>
    <property type="molecule type" value="Genomic_DNA"/>
</dbReference>
<dbReference type="OrthoDB" id="9796448at2"/>
<organism evidence="3 4">
    <name type="scientific">Weissella halotolerans DSM 20190</name>
    <dbReference type="NCBI Taxonomy" id="1123500"/>
    <lineage>
        <taxon>Bacteria</taxon>
        <taxon>Bacillati</taxon>
        <taxon>Bacillota</taxon>
        <taxon>Bacilli</taxon>
        <taxon>Lactobacillales</taxon>
        <taxon>Lactobacillaceae</taxon>
        <taxon>Weissella</taxon>
    </lineage>
</organism>
<dbReference type="RefSeq" id="WP_022791356.1">
    <property type="nucleotide sequence ID" value="NZ_ATUU01000002.1"/>
</dbReference>
<dbReference type="InterPro" id="IPR002765">
    <property type="entry name" value="UPF0145_YbjQ-like"/>
</dbReference>
<dbReference type="AlphaFoldDB" id="A0A0R2FWC8"/>
<gene>
    <name evidence="3" type="ORF">IV68_GL000850</name>
</gene>
<dbReference type="Pfam" id="PF01906">
    <property type="entry name" value="YbjQ_1"/>
    <property type="match status" value="1"/>
</dbReference>
<comment type="similarity">
    <text evidence="1 2">Belongs to the UPF0145 family.</text>
</comment>
<dbReference type="PANTHER" id="PTHR34068">
    <property type="entry name" value="UPF0145 PROTEIN YBJQ"/>
    <property type="match status" value="1"/>
</dbReference>
<protein>
    <recommendedName>
        <fullName evidence="2">UPF0145 protein IV68_GL000850</fullName>
    </recommendedName>
</protein>
<evidence type="ECO:0000313" key="3">
    <source>
        <dbReference type="EMBL" id="KRN32496.1"/>
    </source>
</evidence>
<comment type="caution">
    <text evidence="3">The sequence shown here is derived from an EMBL/GenBank/DDBJ whole genome shotgun (WGS) entry which is preliminary data.</text>
</comment>
<dbReference type="HAMAP" id="MF_00338">
    <property type="entry name" value="UPF0145"/>
    <property type="match status" value="1"/>
</dbReference>
<dbReference type="SUPFAM" id="SSF117782">
    <property type="entry name" value="YbjQ-like"/>
    <property type="match status" value="1"/>
</dbReference>
<dbReference type="eggNOG" id="COG0393">
    <property type="taxonomic scope" value="Bacteria"/>
</dbReference>
<dbReference type="Gene3D" id="3.30.110.70">
    <property type="entry name" value="Hypothetical protein apc22750. Chain B"/>
    <property type="match status" value="1"/>
</dbReference>
<dbReference type="InParanoid" id="A0A0R2FWC8"/>
<reference evidence="3 4" key="1">
    <citation type="journal article" date="2015" name="Genome Announc.">
        <title>Expanding the biotechnology potential of lactobacilli through comparative genomics of 213 strains and associated genera.</title>
        <authorList>
            <person name="Sun Z."/>
            <person name="Harris H.M."/>
            <person name="McCann A."/>
            <person name="Guo C."/>
            <person name="Argimon S."/>
            <person name="Zhang W."/>
            <person name="Yang X."/>
            <person name="Jeffery I.B."/>
            <person name="Cooney J.C."/>
            <person name="Kagawa T.F."/>
            <person name="Liu W."/>
            <person name="Song Y."/>
            <person name="Salvetti E."/>
            <person name="Wrobel A."/>
            <person name="Rasinkangas P."/>
            <person name="Parkhill J."/>
            <person name="Rea M.C."/>
            <person name="O'Sullivan O."/>
            <person name="Ritari J."/>
            <person name="Douillard F.P."/>
            <person name="Paul Ross R."/>
            <person name="Yang R."/>
            <person name="Briner A.E."/>
            <person name="Felis G.E."/>
            <person name="de Vos W.M."/>
            <person name="Barrangou R."/>
            <person name="Klaenhammer T.R."/>
            <person name="Caufield P.W."/>
            <person name="Cui Y."/>
            <person name="Zhang H."/>
            <person name="O'Toole P.W."/>
        </authorList>
    </citation>
    <scope>NUCLEOTIDE SEQUENCE [LARGE SCALE GENOMIC DNA]</scope>
    <source>
        <strain evidence="3 4">DSM 20190</strain>
    </source>
</reference>
<dbReference type="PANTHER" id="PTHR34068:SF2">
    <property type="entry name" value="UPF0145 PROTEIN SCO3412"/>
    <property type="match status" value="1"/>
</dbReference>
<evidence type="ECO:0000256" key="1">
    <source>
        <dbReference type="ARBA" id="ARBA00010751"/>
    </source>
</evidence>
<dbReference type="InterPro" id="IPR035439">
    <property type="entry name" value="UPF0145_dom_sf"/>
</dbReference>
<dbReference type="PATRIC" id="fig|1123500.6.peg.856"/>
<accession>A0A0R2FWC8</accession>
<dbReference type="STRING" id="1123500.GCA_000420365_00571"/>
<evidence type="ECO:0000256" key="2">
    <source>
        <dbReference type="HAMAP-Rule" id="MF_00338"/>
    </source>
</evidence>
<dbReference type="Proteomes" id="UP000051296">
    <property type="component" value="Unassembled WGS sequence"/>
</dbReference>
<keyword evidence="4" id="KW-1185">Reference proteome</keyword>